<evidence type="ECO:0000259" key="12">
    <source>
        <dbReference type="PROSITE" id="PS50929"/>
    </source>
</evidence>
<dbReference type="GO" id="GO:0016887">
    <property type="term" value="F:ATP hydrolysis activity"/>
    <property type="evidence" value="ECO:0007669"/>
    <property type="project" value="InterPro"/>
</dbReference>
<feature type="transmembrane region" description="Helical" evidence="10">
    <location>
        <begin position="154"/>
        <end position="175"/>
    </location>
</feature>
<feature type="transmembrane region" description="Helical" evidence="10">
    <location>
        <begin position="414"/>
        <end position="435"/>
    </location>
</feature>
<sequence>MSIEIEITDTLPLAIITVVSSISIISQAIQNRKHYFEIPSDEVPDDIVDNERFSTVKRDVAKLGITILQTGLLTFLFFWRFKHENNLNFYMISPGILAICWFYALTISIITLSLKSRRWRWILNAYLTAFFFTSSLCSLIAVLKLSDSYQMDEIIEKLTVICNFIFSAVATWIAITTPMGPPILQNGRSVCAIEYCSIWDFITFAPAYKFIFKAYKQKTFNDDDLDLLPFAYQARSLYNVFKKTKGSKLLYRILVANKRVISLQLLFTIMGSVLYYVPIFFLYRFLSFIQTRPENGSLKLGYIYIFGVLVSTIILRLTLGQNWYWASNGLSVSIKGMLNSEIYSKSLRRIDSHVSTVKDKSNKSEDNLDDVNDDNSSVGKVTNLMSIDTNRIGDFSLWWTNAIDSPLELTIGIYFLYQLLGVSCLIGLSAMIITLPINHQTAKLFAITQDKLMNARDHRVGLMNELLQGIRMIKFFSWEKNWENKILEARKIELKQLRNNFIYLSMFDLIWMATPILVTILSFFFFTKIQNNELTAAIAFTSIVIFNELRFALNALPETFMDGLQALVSIHRIEKFLDEDEIYVLSENNDSFTTLISFEKATISWNIIKKNNDEFIMKDLDLEFPVGELSIICGPTGSGKTLLLMSLLGETNIISGKINSPRCLTCPFDKNINENNWILPNCTAYVAQQVWLQNASIRDNILFGLPYNESRYNQVIKICALEKDFQIFEDDDMTEIGEKGITLSGGQKMRVALARAVYSRAKHIYMDDIFSAVDAHTAWQLLNECLLGPIMKGRTRILVTHHVKSCLSGATYLVAVDNGKIVTSGTISELRNSGILTSILDDSQSELVNPTENVIDASKVSEQSILTDFGHINDSSTASDATHVENATIKKVSKPRVLVEEEARQTGMVKLKIYKSYFLANGNILYWLIAAVIFIGARGIQIMENWWLKVWSNASKNHETIQTIFNSVQQDNLIMIDGDIDEPHSADYYLNIYVLITFLSIIGGVSRSVWLYYGSLRASKKLYQTILHQVIRAPLRFFDTTPVGRILNRFSKDFETIDSTLTSELTQFLVNVLMMLSTMAVLTVITKEFLVAAILFGIIYTIFGALYAKASRELKRMDSVSRSPLYSHFTETLIGITTIRAFSASKRFMQDMLLKIDYNSRPSYYVWLTNRWLSIHFNFTSSFVSFLAGIFILWNIDHMDAGLAGLSLSFAMQFTRQIMWTVRKYTLLEMSLNAVERVSEFSEIPQEAPAIIEPRPPACWPHSGAITVQNLEVKYAPDLEPVLHHISFNVNGQEKIGLVGRTGSGKSTITLSLFRFVEPSDGKILVDEIDISSVGVEDLRSRITIIPQDPILFTGTIRSNLDTFAQYEDSEILESLRRVHLIPLEEDVDAITFSEDNINLFKNLDTPVSEGGKNFSQGQRQLLCLARALLRSSKIILMDEATASIDFTMDEKIQKMIRTEFAECTVLCIAHRLRTVIDYDRILVIDRGNIIEFDSPYNLITDSNSLFYRMCQNSGEFDLLMSLASKQGRVDSV</sequence>
<feature type="transmembrane region" description="Helical" evidence="10">
    <location>
        <begin position="992"/>
        <end position="1013"/>
    </location>
</feature>
<keyword evidence="7 10" id="KW-1133">Transmembrane helix</keyword>
<accession>A0A8H4AWV0</accession>
<feature type="domain" description="ABC transmembrane type-1" evidence="12">
    <location>
        <begin position="265"/>
        <end position="565"/>
    </location>
</feature>
<evidence type="ECO:0000256" key="5">
    <source>
        <dbReference type="ARBA" id="ARBA00022741"/>
    </source>
</evidence>
<evidence type="ECO:0000256" key="9">
    <source>
        <dbReference type="ARBA" id="ARBA00023180"/>
    </source>
</evidence>
<dbReference type="CDD" id="cd18596">
    <property type="entry name" value="ABC_6TM_VMR1_D1_like"/>
    <property type="match status" value="1"/>
</dbReference>
<feature type="transmembrane region" description="Helical" evidence="10">
    <location>
        <begin position="1091"/>
        <end position="1108"/>
    </location>
</feature>
<dbReference type="FunFam" id="1.20.1560.10:FF:000013">
    <property type="entry name" value="ABC transporter C family member 2"/>
    <property type="match status" value="1"/>
</dbReference>
<feature type="transmembrane region" description="Helical" evidence="10">
    <location>
        <begin position="121"/>
        <end position="142"/>
    </location>
</feature>
<keyword evidence="3 10" id="KW-0812">Transmembrane</keyword>
<dbReference type="Gene3D" id="3.40.50.300">
    <property type="entry name" value="P-loop containing nucleotide triphosphate hydrolases"/>
    <property type="match status" value="2"/>
</dbReference>
<dbReference type="CDD" id="cd03250">
    <property type="entry name" value="ABCC_MRP_domain1"/>
    <property type="match status" value="1"/>
</dbReference>
<evidence type="ECO:0000256" key="4">
    <source>
        <dbReference type="ARBA" id="ARBA00022737"/>
    </source>
</evidence>
<dbReference type="CDD" id="cd03244">
    <property type="entry name" value="ABCC_MRP_domain2"/>
    <property type="match status" value="1"/>
</dbReference>
<dbReference type="GO" id="GO:0005524">
    <property type="term" value="F:ATP binding"/>
    <property type="evidence" value="ECO:0007669"/>
    <property type="project" value="UniProtKB-KW"/>
</dbReference>
<dbReference type="OrthoDB" id="6500128at2759"/>
<keyword evidence="2" id="KW-0813">Transport</keyword>
<feature type="transmembrane region" description="Helical" evidence="10">
    <location>
        <begin position="501"/>
        <end position="526"/>
    </location>
</feature>
<dbReference type="Pfam" id="PF00005">
    <property type="entry name" value="ABC_tran"/>
    <property type="match status" value="2"/>
</dbReference>
<keyword evidence="5" id="KW-0547">Nucleotide-binding</keyword>
<dbReference type="InterPro" id="IPR050173">
    <property type="entry name" value="ABC_transporter_C-like"/>
</dbReference>
<dbReference type="SMART" id="SM00382">
    <property type="entry name" value="AAA"/>
    <property type="match status" value="2"/>
</dbReference>
<dbReference type="EMBL" id="WTPW01000162">
    <property type="protein sequence ID" value="KAF0540784.1"/>
    <property type="molecule type" value="Genomic_DNA"/>
</dbReference>
<gene>
    <name evidence="13" type="ORF">F8M41_006255</name>
</gene>
<name>A0A8H4AWV0_GIGMA</name>
<dbReference type="GO" id="GO:0000329">
    <property type="term" value="C:fungal-type vacuole membrane"/>
    <property type="evidence" value="ECO:0007669"/>
    <property type="project" value="TreeGrafter"/>
</dbReference>
<proteinExistence type="predicted"/>
<dbReference type="InterPro" id="IPR036640">
    <property type="entry name" value="ABC1_TM_sf"/>
</dbReference>
<reference evidence="13 14" key="1">
    <citation type="journal article" date="2019" name="Environ. Microbiol.">
        <title>At the nexus of three kingdoms: the genome of the mycorrhizal fungus Gigaspora margarita provides insights into plant, endobacterial and fungal interactions.</title>
        <authorList>
            <person name="Venice F."/>
            <person name="Ghignone S."/>
            <person name="Salvioli di Fossalunga A."/>
            <person name="Amselem J."/>
            <person name="Novero M."/>
            <person name="Xianan X."/>
            <person name="Sedzielewska Toro K."/>
            <person name="Morin E."/>
            <person name="Lipzen A."/>
            <person name="Grigoriev I.V."/>
            <person name="Henrissat B."/>
            <person name="Martin F.M."/>
            <person name="Bonfante P."/>
        </authorList>
    </citation>
    <scope>NUCLEOTIDE SEQUENCE [LARGE SCALE GENOMIC DNA]</scope>
    <source>
        <strain evidence="13 14">BEG34</strain>
    </source>
</reference>
<dbReference type="InterPro" id="IPR027417">
    <property type="entry name" value="P-loop_NTPase"/>
</dbReference>
<feature type="domain" description="ABC transporter" evidence="11">
    <location>
        <begin position="602"/>
        <end position="843"/>
    </location>
</feature>
<dbReference type="PROSITE" id="PS00211">
    <property type="entry name" value="ABC_TRANSPORTER_1"/>
    <property type="match status" value="2"/>
</dbReference>
<dbReference type="PANTHER" id="PTHR24223">
    <property type="entry name" value="ATP-BINDING CASSETTE SUB-FAMILY C"/>
    <property type="match status" value="1"/>
</dbReference>
<dbReference type="Proteomes" id="UP000439903">
    <property type="component" value="Unassembled WGS sequence"/>
</dbReference>
<dbReference type="InterPro" id="IPR011527">
    <property type="entry name" value="ABC1_TM_dom"/>
</dbReference>
<dbReference type="InterPro" id="IPR003593">
    <property type="entry name" value="AAA+_ATPase"/>
</dbReference>
<dbReference type="PANTHER" id="PTHR24223:SF353">
    <property type="entry name" value="ABC TRANSPORTER ATP-BINDING PROTEIN_PERMEASE VMR1-RELATED"/>
    <property type="match status" value="1"/>
</dbReference>
<keyword evidence="4" id="KW-0677">Repeat</keyword>
<keyword evidence="14" id="KW-1185">Reference proteome</keyword>
<dbReference type="Gene3D" id="1.20.1560.10">
    <property type="entry name" value="ABC transporter type 1, transmembrane domain"/>
    <property type="match status" value="2"/>
</dbReference>
<feature type="domain" description="ABC transporter" evidence="11">
    <location>
        <begin position="1268"/>
        <end position="1512"/>
    </location>
</feature>
<dbReference type="PROSITE" id="PS50893">
    <property type="entry name" value="ABC_TRANSPORTER_2"/>
    <property type="match status" value="2"/>
</dbReference>
<feature type="domain" description="ABC transmembrane type-1" evidence="12">
    <location>
        <begin position="928"/>
        <end position="1230"/>
    </location>
</feature>
<evidence type="ECO:0000313" key="14">
    <source>
        <dbReference type="Proteomes" id="UP000439903"/>
    </source>
</evidence>
<feature type="transmembrane region" description="Helical" evidence="10">
    <location>
        <begin position="918"/>
        <end position="940"/>
    </location>
</feature>
<evidence type="ECO:0000256" key="1">
    <source>
        <dbReference type="ARBA" id="ARBA00004141"/>
    </source>
</evidence>
<dbReference type="GO" id="GO:0140359">
    <property type="term" value="F:ABC-type transporter activity"/>
    <property type="evidence" value="ECO:0007669"/>
    <property type="project" value="InterPro"/>
</dbReference>
<protein>
    <submittedName>
        <fullName evidence="13">P-loop containing nucleoside triphosphate hydrolase protein</fullName>
    </submittedName>
</protein>
<evidence type="ECO:0000256" key="8">
    <source>
        <dbReference type="ARBA" id="ARBA00023136"/>
    </source>
</evidence>
<feature type="transmembrane region" description="Helical" evidence="10">
    <location>
        <begin position="1068"/>
        <end position="1085"/>
    </location>
</feature>
<feature type="transmembrane region" description="Helical" evidence="10">
    <location>
        <begin position="260"/>
        <end position="281"/>
    </location>
</feature>
<keyword evidence="8 10" id="KW-0472">Membrane</keyword>
<keyword evidence="9" id="KW-0325">Glycoprotein</keyword>
<dbReference type="InterPro" id="IPR003439">
    <property type="entry name" value="ABC_transporter-like_ATP-bd"/>
</dbReference>
<evidence type="ECO:0000256" key="6">
    <source>
        <dbReference type="ARBA" id="ARBA00022840"/>
    </source>
</evidence>
<dbReference type="Pfam" id="PF00664">
    <property type="entry name" value="ABC_membrane"/>
    <property type="match status" value="2"/>
</dbReference>
<dbReference type="FunFam" id="3.40.50.300:FF:000565">
    <property type="entry name" value="ABC bile acid transporter"/>
    <property type="match status" value="1"/>
</dbReference>
<comment type="caution">
    <text evidence="13">The sequence shown here is derived from an EMBL/GenBank/DDBJ whole genome shotgun (WGS) entry which is preliminary data.</text>
</comment>
<evidence type="ECO:0000256" key="10">
    <source>
        <dbReference type="SAM" id="Phobius"/>
    </source>
</evidence>
<organism evidence="13 14">
    <name type="scientific">Gigaspora margarita</name>
    <dbReference type="NCBI Taxonomy" id="4874"/>
    <lineage>
        <taxon>Eukaryota</taxon>
        <taxon>Fungi</taxon>
        <taxon>Fungi incertae sedis</taxon>
        <taxon>Mucoromycota</taxon>
        <taxon>Glomeromycotina</taxon>
        <taxon>Glomeromycetes</taxon>
        <taxon>Diversisporales</taxon>
        <taxon>Gigasporaceae</taxon>
        <taxon>Gigaspora</taxon>
    </lineage>
</organism>
<evidence type="ECO:0000256" key="7">
    <source>
        <dbReference type="ARBA" id="ARBA00022989"/>
    </source>
</evidence>
<evidence type="ECO:0000256" key="2">
    <source>
        <dbReference type="ARBA" id="ARBA00022448"/>
    </source>
</evidence>
<evidence type="ECO:0000256" key="3">
    <source>
        <dbReference type="ARBA" id="ARBA00022692"/>
    </source>
</evidence>
<dbReference type="InterPro" id="IPR017871">
    <property type="entry name" value="ABC_transporter-like_CS"/>
</dbReference>
<feature type="transmembrane region" description="Helical" evidence="10">
    <location>
        <begin position="60"/>
        <end position="79"/>
    </location>
</feature>
<dbReference type="SUPFAM" id="SSF52540">
    <property type="entry name" value="P-loop containing nucleoside triphosphate hydrolases"/>
    <property type="match status" value="2"/>
</dbReference>
<feature type="transmembrane region" description="Helical" evidence="10">
    <location>
        <begin position="12"/>
        <end position="29"/>
    </location>
</feature>
<evidence type="ECO:0000313" key="13">
    <source>
        <dbReference type="EMBL" id="KAF0540784.1"/>
    </source>
</evidence>
<dbReference type="CDD" id="cd18604">
    <property type="entry name" value="ABC_6TM_VMR1_D2_like"/>
    <property type="match status" value="1"/>
</dbReference>
<dbReference type="PROSITE" id="PS50929">
    <property type="entry name" value="ABC_TM1F"/>
    <property type="match status" value="2"/>
</dbReference>
<keyword evidence="6" id="KW-0067">ATP-binding</keyword>
<comment type="subcellular location">
    <subcellularLocation>
        <location evidence="1">Membrane</location>
        <topology evidence="1">Multi-pass membrane protein</topology>
    </subcellularLocation>
</comment>
<dbReference type="FunFam" id="3.40.50.300:FF:000825">
    <property type="entry name" value="ABC bile acid transporter"/>
    <property type="match status" value="1"/>
</dbReference>
<feature type="transmembrane region" description="Helical" evidence="10">
    <location>
        <begin position="301"/>
        <end position="319"/>
    </location>
</feature>
<feature type="transmembrane region" description="Helical" evidence="10">
    <location>
        <begin position="91"/>
        <end position="114"/>
    </location>
</feature>
<evidence type="ECO:0000259" key="11">
    <source>
        <dbReference type="PROSITE" id="PS50893"/>
    </source>
</evidence>
<dbReference type="SUPFAM" id="SSF90123">
    <property type="entry name" value="ABC transporter transmembrane region"/>
    <property type="match status" value="2"/>
</dbReference>
<feature type="transmembrane region" description="Helical" evidence="10">
    <location>
        <begin position="1177"/>
        <end position="1196"/>
    </location>
</feature>
<keyword evidence="13" id="KW-0378">Hydrolase</keyword>